<evidence type="ECO:0000313" key="2">
    <source>
        <dbReference type="Proteomes" id="UP000636949"/>
    </source>
</evidence>
<organism evidence="1 2">
    <name type="scientific">Cysteiniphilum litorale</name>
    <dbReference type="NCBI Taxonomy" id="2056700"/>
    <lineage>
        <taxon>Bacteria</taxon>
        <taxon>Pseudomonadati</taxon>
        <taxon>Pseudomonadota</taxon>
        <taxon>Gammaproteobacteria</taxon>
        <taxon>Thiotrichales</taxon>
        <taxon>Fastidiosibacteraceae</taxon>
        <taxon>Cysteiniphilum</taxon>
    </lineage>
</organism>
<dbReference type="AlphaFoldDB" id="A0A8J2Z3M4"/>
<comment type="caution">
    <text evidence="1">The sequence shown here is derived from an EMBL/GenBank/DDBJ whole genome shotgun (WGS) entry which is preliminary data.</text>
</comment>
<gene>
    <name evidence="1" type="ORF">GCM10010995_09680</name>
</gene>
<proteinExistence type="predicted"/>
<name>A0A8J2Z3M4_9GAMM</name>
<sequence>MRHGINPEYILENRSIKKTLKLYDSSLLKSAYAIKKPESMKNITTGVC</sequence>
<reference evidence="1" key="2">
    <citation type="submission" date="2020-09" db="EMBL/GenBank/DDBJ databases">
        <authorList>
            <person name="Sun Q."/>
            <person name="Zhou Y."/>
        </authorList>
    </citation>
    <scope>NUCLEOTIDE SEQUENCE</scope>
    <source>
        <strain evidence="1">CGMCC 1.15758</strain>
    </source>
</reference>
<keyword evidence="2" id="KW-1185">Reference proteome</keyword>
<dbReference type="EMBL" id="BMJS01000007">
    <property type="protein sequence ID" value="GGF94502.1"/>
    <property type="molecule type" value="Genomic_DNA"/>
</dbReference>
<reference evidence="1" key="1">
    <citation type="journal article" date="2014" name="Int. J. Syst. Evol. Microbiol.">
        <title>Complete genome sequence of Corynebacterium casei LMG S-19264T (=DSM 44701T), isolated from a smear-ripened cheese.</title>
        <authorList>
            <consortium name="US DOE Joint Genome Institute (JGI-PGF)"/>
            <person name="Walter F."/>
            <person name="Albersmeier A."/>
            <person name="Kalinowski J."/>
            <person name="Ruckert C."/>
        </authorList>
    </citation>
    <scope>NUCLEOTIDE SEQUENCE</scope>
    <source>
        <strain evidence="1">CGMCC 1.15758</strain>
    </source>
</reference>
<evidence type="ECO:0000313" key="1">
    <source>
        <dbReference type="EMBL" id="GGF94502.1"/>
    </source>
</evidence>
<accession>A0A8J2Z3M4</accession>
<dbReference type="Proteomes" id="UP000636949">
    <property type="component" value="Unassembled WGS sequence"/>
</dbReference>
<protein>
    <submittedName>
        <fullName evidence="1">Uncharacterized protein</fullName>
    </submittedName>
</protein>